<dbReference type="Gene3D" id="3.40.1090.10">
    <property type="entry name" value="Cytosolic phospholipase A2 catalytic domain"/>
    <property type="match status" value="2"/>
</dbReference>
<comment type="caution">
    <text evidence="6">The sequence shown here is derived from an EMBL/GenBank/DDBJ whole genome shotgun (WGS) entry which is preliminary data.</text>
</comment>
<gene>
    <name evidence="6" type="ORF">HY36_06540</name>
</gene>
<proteinExistence type="predicted"/>
<feature type="short sequence motif" description="DGA/G" evidence="4">
    <location>
        <begin position="185"/>
        <end position="187"/>
    </location>
</feature>
<feature type="short sequence motif" description="GXGXXG" evidence="4">
    <location>
        <begin position="15"/>
        <end position="20"/>
    </location>
</feature>
<dbReference type="Proteomes" id="UP000024547">
    <property type="component" value="Unassembled WGS sequence"/>
</dbReference>
<dbReference type="STRING" id="1280948.HY36_06540"/>
<dbReference type="PATRIC" id="fig|1280948.3.peg.2403"/>
<dbReference type="PANTHER" id="PTHR14226:SF78">
    <property type="entry name" value="SLR0060 PROTEIN"/>
    <property type="match status" value="1"/>
</dbReference>
<feature type="domain" description="PNPLA" evidence="5">
    <location>
        <begin position="11"/>
        <end position="198"/>
    </location>
</feature>
<dbReference type="GO" id="GO:0016042">
    <property type="term" value="P:lipid catabolic process"/>
    <property type="evidence" value="ECO:0007669"/>
    <property type="project" value="UniProtKB-UniRule"/>
</dbReference>
<dbReference type="PANTHER" id="PTHR14226">
    <property type="entry name" value="NEUROPATHY TARGET ESTERASE/SWISS CHEESE D.MELANOGASTER"/>
    <property type="match status" value="1"/>
</dbReference>
<evidence type="ECO:0000259" key="5">
    <source>
        <dbReference type="PROSITE" id="PS51635"/>
    </source>
</evidence>
<dbReference type="SUPFAM" id="SSF52151">
    <property type="entry name" value="FabD/lysophospholipase-like"/>
    <property type="match status" value="1"/>
</dbReference>
<dbReference type="InterPro" id="IPR002641">
    <property type="entry name" value="PNPLA_dom"/>
</dbReference>
<evidence type="ECO:0000313" key="7">
    <source>
        <dbReference type="Proteomes" id="UP000024547"/>
    </source>
</evidence>
<comment type="caution">
    <text evidence="4">Lacks conserved residue(s) required for the propagation of feature annotation.</text>
</comment>
<name>A0A059DYN1_9PROT</name>
<dbReference type="eggNOG" id="COG1752">
    <property type="taxonomic scope" value="Bacteria"/>
</dbReference>
<keyword evidence="3 4" id="KW-0443">Lipid metabolism</keyword>
<evidence type="ECO:0000256" key="3">
    <source>
        <dbReference type="ARBA" id="ARBA00023098"/>
    </source>
</evidence>
<dbReference type="InterPro" id="IPR016035">
    <property type="entry name" value="Acyl_Trfase/lysoPLipase"/>
</dbReference>
<keyword evidence="2 4" id="KW-0442">Lipid degradation</keyword>
<evidence type="ECO:0000256" key="4">
    <source>
        <dbReference type="PROSITE-ProRule" id="PRU01161"/>
    </source>
</evidence>
<feature type="active site" description="Proton acceptor" evidence="4">
    <location>
        <position position="185"/>
    </location>
</feature>
<evidence type="ECO:0000256" key="1">
    <source>
        <dbReference type="ARBA" id="ARBA00022801"/>
    </source>
</evidence>
<dbReference type="EMBL" id="AWFH01000034">
    <property type="protein sequence ID" value="KCZ59783.1"/>
    <property type="molecule type" value="Genomic_DNA"/>
</dbReference>
<dbReference type="RefSeq" id="WP_035553003.1">
    <property type="nucleotide sequence ID" value="NZ_AWFH01000034.1"/>
</dbReference>
<dbReference type="GO" id="GO:0016787">
    <property type="term" value="F:hydrolase activity"/>
    <property type="evidence" value="ECO:0007669"/>
    <property type="project" value="UniProtKB-UniRule"/>
</dbReference>
<dbReference type="Pfam" id="PF01734">
    <property type="entry name" value="Patatin"/>
    <property type="match status" value="1"/>
</dbReference>
<dbReference type="PROSITE" id="PS51635">
    <property type="entry name" value="PNPLA"/>
    <property type="match status" value="1"/>
</dbReference>
<evidence type="ECO:0000313" key="6">
    <source>
        <dbReference type="EMBL" id="KCZ59783.1"/>
    </source>
</evidence>
<dbReference type="AlphaFoldDB" id="A0A059DYN1"/>
<evidence type="ECO:0000256" key="2">
    <source>
        <dbReference type="ARBA" id="ARBA00022963"/>
    </source>
</evidence>
<keyword evidence="1 4" id="KW-0378">Hydrolase</keyword>
<keyword evidence="7" id="KW-1185">Reference proteome</keyword>
<feature type="active site" description="Nucleophile" evidence="4">
    <location>
        <position position="45"/>
    </location>
</feature>
<protein>
    <recommendedName>
        <fullName evidence="5">PNPLA domain-containing protein</fullName>
    </recommendedName>
</protein>
<sequence>MAKQTSRSLSLALQGGGAHGAYTWGVLDRLVEEESLEISAITATSAGAMNAVALAAGMAENGAQGVKDTLEALWRGISRSGRSLTPYGALSPIAFAYASAVQSLASPYDLNPFNINPLRDVVKDVIDFSKVDDSGIQLFLSATNVESGHVTVFEDGDISLDTVLASACLPQTFQAVEIDGEAYWDGGFMGNPSLFPLIYSGAPRDVLLVMLNPIRRDGVPKRAGEIQDRMNEISFNAALIGELRAIAFVQRLLDDGMLKEPMLKKYRRLNIHAIKGGQDLLEFSLRTKYDTSWSFLTKLKEMGRAAAESWLAECGQMIGTNQTHLDLRKEFFEG</sequence>
<dbReference type="OrthoDB" id="9807112at2"/>
<reference evidence="6 7" key="1">
    <citation type="journal article" date="2014" name="Antonie Van Leeuwenhoek">
        <title>Hyphomonas beringensis sp. nov. and Hyphomonas chukchiensis sp. nov., isolated from surface seawater of the Bering Sea and Chukchi Sea.</title>
        <authorList>
            <person name="Li C."/>
            <person name="Lai Q."/>
            <person name="Li G."/>
            <person name="Dong C."/>
            <person name="Wang J."/>
            <person name="Liao Y."/>
            <person name="Shao Z."/>
        </authorList>
    </citation>
    <scope>NUCLEOTIDE SEQUENCE [LARGE SCALE GENOMIC DNA]</scope>
    <source>
        <strain evidence="6 7">22II1-22F38</strain>
    </source>
</reference>
<dbReference type="InterPro" id="IPR050301">
    <property type="entry name" value="NTE"/>
</dbReference>
<accession>A0A059DYN1</accession>
<organism evidence="6 7">
    <name type="scientific">Hyphomonas atlantica</name>
    <dbReference type="NCBI Taxonomy" id="1280948"/>
    <lineage>
        <taxon>Bacteria</taxon>
        <taxon>Pseudomonadati</taxon>
        <taxon>Pseudomonadota</taxon>
        <taxon>Alphaproteobacteria</taxon>
        <taxon>Hyphomonadales</taxon>
        <taxon>Hyphomonadaceae</taxon>
        <taxon>Hyphomonas</taxon>
    </lineage>
</organism>